<feature type="transmembrane region" description="Helical" evidence="6">
    <location>
        <begin position="21"/>
        <end position="42"/>
    </location>
</feature>
<protein>
    <submittedName>
        <fullName evidence="7">ABC transporter permease</fullName>
    </submittedName>
</protein>
<feature type="transmembrane region" description="Helical" evidence="6">
    <location>
        <begin position="269"/>
        <end position="290"/>
    </location>
</feature>
<feature type="transmembrane region" description="Helical" evidence="6">
    <location>
        <begin position="328"/>
        <end position="347"/>
    </location>
</feature>
<evidence type="ECO:0000313" key="7">
    <source>
        <dbReference type="EMBL" id="HHK68668.1"/>
    </source>
</evidence>
<accession>A0A7C5QDK7</accession>
<dbReference type="CDD" id="cd06580">
    <property type="entry name" value="TM_PBP1_transp_TpRbsC_like"/>
    <property type="match status" value="1"/>
</dbReference>
<feature type="transmembrane region" description="Helical" evidence="6">
    <location>
        <begin position="191"/>
        <end position="213"/>
    </location>
</feature>
<gene>
    <name evidence="7" type="ORF">ENM11_05900</name>
</gene>
<feature type="transmembrane region" description="Helical" evidence="6">
    <location>
        <begin position="151"/>
        <end position="171"/>
    </location>
</feature>
<dbReference type="PANTHER" id="PTHR47089:SF1">
    <property type="entry name" value="GUANOSINE ABC TRANSPORTER PERMEASE PROTEIN NUPP"/>
    <property type="match status" value="1"/>
</dbReference>
<comment type="subcellular location">
    <subcellularLocation>
        <location evidence="1">Cell membrane</location>
        <topology evidence="1">Multi-pass membrane protein</topology>
    </subcellularLocation>
</comment>
<dbReference type="InterPro" id="IPR001851">
    <property type="entry name" value="ABC_transp_permease"/>
</dbReference>
<sequence>MVRHASKRSERARRILSRVAESILAVAVGLLGGAILMIIYGYDVVTAYRALFLGAFGDLSGILETLAFATPLIMTGLTFGVGVRTGLFNVGAEGQMYLGAVGAVFVAGAVKLPHVIHVIMATAFAMLAAALWSLPAALLKIARGVHEVVSTIMLNWVAFWLVTYLVTYQLADPTRAERAVPAQETARYAVLGASLTTVFLLVIAAALAVYFILWRTTLGYELRVVGHNPDAARYAGINIPKSFIMSFFIGGLMAGLAGASQVLGRPPHWTVFATMGNLINLGYEGIGVSLIGRNHPIGIILASIFYGGLLHGGRFMEFEAGVASELVRAINGIIIISLAVPGSLQIIRKIIRRRREVVSG</sequence>
<dbReference type="GO" id="GO:0005886">
    <property type="term" value="C:plasma membrane"/>
    <property type="evidence" value="ECO:0007669"/>
    <property type="project" value="UniProtKB-SubCell"/>
</dbReference>
<dbReference type="Pfam" id="PF02653">
    <property type="entry name" value="BPD_transp_2"/>
    <property type="match status" value="1"/>
</dbReference>
<evidence type="ECO:0000256" key="1">
    <source>
        <dbReference type="ARBA" id="ARBA00004651"/>
    </source>
</evidence>
<feature type="transmembrane region" description="Helical" evidence="6">
    <location>
        <begin position="297"/>
        <end position="316"/>
    </location>
</feature>
<evidence type="ECO:0000256" key="6">
    <source>
        <dbReference type="SAM" id="Phobius"/>
    </source>
</evidence>
<dbReference type="AlphaFoldDB" id="A0A7C5QDK7"/>
<dbReference type="PANTHER" id="PTHR47089">
    <property type="entry name" value="ABC TRANSPORTER, PERMEASE PROTEIN"/>
    <property type="match status" value="1"/>
</dbReference>
<evidence type="ECO:0000256" key="2">
    <source>
        <dbReference type="ARBA" id="ARBA00022475"/>
    </source>
</evidence>
<keyword evidence="3 6" id="KW-0812">Transmembrane</keyword>
<dbReference type="GO" id="GO:0022857">
    <property type="term" value="F:transmembrane transporter activity"/>
    <property type="evidence" value="ECO:0007669"/>
    <property type="project" value="InterPro"/>
</dbReference>
<reference evidence="7" key="1">
    <citation type="journal article" date="2020" name="mSystems">
        <title>Genome- and Community-Level Interaction Insights into Carbon Utilization and Element Cycling Functions of Hydrothermarchaeota in Hydrothermal Sediment.</title>
        <authorList>
            <person name="Zhou Z."/>
            <person name="Liu Y."/>
            <person name="Xu W."/>
            <person name="Pan J."/>
            <person name="Luo Z.H."/>
            <person name="Li M."/>
        </authorList>
    </citation>
    <scope>NUCLEOTIDE SEQUENCE [LARGE SCALE GENOMIC DNA]</scope>
    <source>
        <strain evidence="7">SpSt-1056</strain>
    </source>
</reference>
<dbReference type="EMBL" id="DRWN01000049">
    <property type="protein sequence ID" value="HHK68668.1"/>
    <property type="molecule type" value="Genomic_DNA"/>
</dbReference>
<organism evidence="7">
    <name type="scientific">Caldiarchaeum subterraneum</name>
    <dbReference type="NCBI Taxonomy" id="311458"/>
    <lineage>
        <taxon>Archaea</taxon>
        <taxon>Nitrososphaerota</taxon>
        <taxon>Candidatus Caldarchaeales</taxon>
        <taxon>Candidatus Caldarchaeaceae</taxon>
        <taxon>Candidatus Caldarchaeum</taxon>
    </lineage>
</organism>
<feature type="transmembrane region" description="Helical" evidence="6">
    <location>
        <begin position="95"/>
        <end position="112"/>
    </location>
</feature>
<comment type="caution">
    <text evidence="7">The sequence shown here is derived from an EMBL/GenBank/DDBJ whole genome shotgun (WGS) entry which is preliminary data.</text>
</comment>
<feature type="transmembrane region" description="Helical" evidence="6">
    <location>
        <begin position="118"/>
        <end position="139"/>
    </location>
</feature>
<feature type="transmembrane region" description="Helical" evidence="6">
    <location>
        <begin position="62"/>
        <end position="83"/>
    </location>
</feature>
<evidence type="ECO:0000256" key="3">
    <source>
        <dbReference type="ARBA" id="ARBA00022692"/>
    </source>
</evidence>
<name>A0A7C5QDK7_CALS0</name>
<keyword evidence="4 6" id="KW-1133">Transmembrane helix</keyword>
<proteinExistence type="predicted"/>
<keyword evidence="2" id="KW-1003">Cell membrane</keyword>
<keyword evidence="5 6" id="KW-0472">Membrane</keyword>
<evidence type="ECO:0000256" key="4">
    <source>
        <dbReference type="ARBA" id="ARBA00022989"/>
    </source>
</evidence>
<evidence type="ECO:0000256" key="5">
    <source>
        <dbReference type="ARBA" id="ARBA00023136"/>
    </source>
</evidence>
<feature type="transmembrane region" description="Helical" evidence="6">
    <location>
        <begin position="243"/>
        <end position="263"/>
    </location>
</feature>